<protein>
    <submittedName>
        <fullName evidence="3">Mechanosensitive ion channel</fullName>
    </submittedName>
</protein>
<organism evidence="3 4">
    <name type="scientific">Zobellia barbeyronii</name>
    <dbReference type="NCBI Taxonomy" id="2748009"/>
    <lineage>
        <taxon>Bacteria</taxon>
        <taxon>Pseudomonadati</taxon>
        <taxon>Bacteroidota</taxon>
        <taxon>Flavobacteriia</taxon>
        <taxon>Flavobacteriales</taxon>
        <taxon>Flavobacteriaceae</taxon>
        <taxon>Zobellia</taxon>
    </lineage>
</organism>
<name>A0ABS5WGI8_9FLAO</name>
<keyword evidence="1" id="KW-1133">Transmembrane helix</keyword>
<dbReference type="EMBL" id="JACATN010000003">
    <property type="protein sequence ID" value="MBT2162056.1"/>
    <property type="molecule type" value="Genomic_DNA"/>
</dbReference>
<feature type="transmembrane region" description="Helical" evidence="1">
    <location>
        <begin position="189"/>
        <end position="209"/>
    </location>
</feature>
<reference evidence="4" key="1">
    <citation type="submission" date="2023-07" db="EMBL/GenBank/DDBJ databases">
        <title>Zobellia barbeyronii sp. nov., a new marine flavobacterium, isolated from green and red algae.</title>
        <authorList>
            <person name="Nedashkovskaya O.I."/>
            <person name="Otstavnykh N."/>
            <person name="Zhukova N."/>
            <person name="Guzev K."/>
            <person name="Chausova V."/>
            <person name="Tekutyeva L."/>
            <person name="Mikhailov V."/>
            <person name="Isaeva M."/>
        </authorList>
    </citation>
    <scope>NUCLEOTIDE SEQUENCE [LARGE SCALE GENOMIC DNA]</scope>
    <source>
        <strain evidence="4">KMM 6746</strain>
    </source>
</reference>
<dbReference type="Pfam" id="PF05552">
    <property type="entry name" value="MS_channel_1st_1"/>
    <property type="match status" value="2"/>
</dbReference>
<keyword evidence="4" id="KW-1185">Reference proteome</keyword>
<proteinExistence type="predicted"/>
<keyword evidence="1" id="KW-0812">Transmembrane</keyword>
<dbReference type="Proteomes" id="UP000740413">
    <property type="component" value="Unassembled WGS sequence"/>
</dbReference>
<dbReference type="InterPro" id="IPR008910">
    <property type="entry name" value="MSC_TM_helix"/>
</dbReference>
<evidence type="ECO:0000313" key="3">
    <source>
        <dbReference type="EMBL" id="MBT2162056.1"/>
    </source>
</evidence>
<keyword evidence="1" id="KW-0472">Membrane</keyword>
<feature type="transmembrane region" description="Helical" evidence="1">
    <location>
        <begin position="88"/>
        <end position="111"/>
    </location>
</feature>
<feature type="transmembrane region" description="Helical" evidence="1">
    <location>
        <begin position="159"/>
        <end position="177"/>
    </location>
</feature>
<evidence type="ECO:0000259" key="2">
    <source>
        <dbReference type="Pfam" id="PF00924"/>
    </source>
</evidence>
<dbReference type="PANTHER" id="PTHR30221:SF1">
    <property type="entry name" value="SMALL-CONDUCTANCE MECHANOSENSITIVE CHANNEL"/>
    <property type="match status" value="1"/>
</dbReference>
<evidence type="ECO:0000313" key="4">
    <source>
        <dbReference type="Proteomes" id="UP000740413"/>
    </source>
</evidence>
<feature type="domain" description="Mechanosensitive ion channel MscS" evidence="2">
    <location>
        <begin position="222"/>
        <end position="271"/>
    </location>
</feature>
<sequence>MDKVSEWQNLAFNTLTSIISDIASALPNIIGAIVILLIGWAISKIVRFVLKKVFKIAQLSKLSDKINEAKLFGDSEVKIDIEKVLLQFVKYILLLVFIIVAADIVELTIISQEIANLLRYLPILLSAMVILMIGLYAAKLIKSALKSVFDSMGFGGGKLVSSIVFYVIIIFVTITALNQAGIDTSMFTSNFTLILGAFLLAFALGLGLGSRNVVESLLKTFYARKNYAVGDKVKFVDIEGTIEAIDNISVTLNTKEGKLIVPIKEIVENRVKLG</sequence>
<accession>A0ABS5WGI8</accession>
<dbReference type="InterPro" id="IPR006685">
    <property type="entry name" value="MscS_channel_2nd"/>
</dbReference>
<comment type="caution">
    <text evidence="3">The sequence shown here is derived from an EMBL/GenBank/DDBJ whole genome shotgun (WGS) entry which is preliminary data.</text>
</comment>
<dbReference type="PANTHER" id="PTHR30221">
    <property type="entry name" value="SMALL-CONDUCTANCE MECHANOSENSITIVE CHANNEL"/>
    <property type="match status" value="1"/>
</dbReference>
<dbReference type="Pfam" id="PF00924">
    <property type="entry name" value="MS_channel_2nd"/>
    <property type="match status" value="1"/>
</dbReference>
<dbReference type="RefSeq" id="WP_214612112.1">
    <property type="nucleotide sequence ID" value="NZ_JACATN010000003.1"/>
</dbReference>
<dbReference type="Gene3D" id="1.10.287.1260">
    <property type="match status" value="2"/>
</dbReference>
<dbReference type="InterPro" id="IPR045275">
    <property type="entry name" value="MscS_archaea/bacteria_type"/>
</dbReference>
<feature type="transmembrane region" description="Helical" evidence="1">
    <location>
        <begin position="22"/>
        <end position="42"/>
    </location>
</feature>
<feature type="transmembrane region" description="Helical" evidence="1">
    <location>
        <begin position="117"/>
        <end position="138"/>
    </location>
</feature>
<evidence type="ECO:0000256" key="1">
    <source>
        <dbReference type="SAM" id="Phobius"/>
    </source>
</evidence>
<gene>
    <name evidence="3" type="ORF">HW347_12330</name>
</gene>